<accession>A0A8J8SU80</accession>
<gene>
    <name evidence="2" type="ORF">FGO68_gene11100</name>
</gene>
<organism evidence="2 3">
    <name type="scientific">Halteria grandinella</name>
    <dbReference type="NCBI Taxonomy" id="5974"/>
    <lineage>
        <taxon>Eukaryota</taxon>
        <taxon>Sar</taxon>
        <taxon>Alveolata</taxon>
        <taxon>Ciliophora</taxon>
        <taxon>Intramacronucleata</taxon>
        <taxon>Spirotrichea</taxon>
        <taxon>Stichotrichia</taxon>
        <taxon>Sporadotrichida</taxon>
        <taxon>Halteriidae</taxon>
        <taxon>Halteria</taxon>
    </lineage>
</organism>
<dbReference type="AlphaFoldDB" id="A0A8J8SU80"/>
<feature type="region of interest" description="Disordered" evidence="1">
    <location>
        <begin position="1"/>
        <end position="33"/>
    </location>
</feature>
<proteinExistence type="predicted"/>
<sequence length="79" mass="8957">MFAQRRAFRLNQRHEQPALRHPESFPHTISDGALSPKGKRFAQRAGIWPSDSCFKSSLIQRFDIYATGCSSQGHLLGKE</sequence>
<evidence type="ECO:0000313" key="3">
    <source>
        <dbReference type="Proteomes" id="UP000785679"/>
    </source>
</evidence>
<feature type="compositionally biased region" description="Basic and acidic residues" evidence="1">
    <location>
        <begin position="12"/>
        <end position="24"/>
    </location>
</feature>
<evidence type="ECO:0000256" key="1">
    <source>
        <dbReference type="SAM" id="MobiDB-lite"/>
    </source>
</evidence>
<protein>
    <submittedName>
        <fullName evidence="2">Uncharacterized protein</fullName>
    </submittedName>
</protein>
<evidence type="ECO:0000313" key="2">
    <source>
        <dbReference type="EMBL" id="TNV67724.1"/>
    </source>
</evidence>
<reference evidence="2" key="1">
    <citation type="submission" date="2019-06" db="EMBL/GenBank/DDBJ databases">
        <authorList>
            <person name="Zheng W."/>
        </authorList>
    </citation>
    <scope>NUCLEOTIDE SEQUENCE</scope>
    <source>
        <strain evidence="2">QDHG01</strain>
    </source>
</reference>
<dbReference type="Proteomes" id="UP000785679">
    <property type="component" value="Unassembled WGS sequence"/>
</dbReference>
<dbReference type="EMBL" id="RRYP01037729">
    <property type="protein sequence ID" value="TNV67724.1"/>
    <property type="molecule type" value="Genomic_DNA"/>
</dbReference>
<keyword evidence="3" id="KW-1185">Reference proteome</keyword>
<comment type="caution">
    <text evidence="2">The sequence shown here is derived from an EMBL/GenBank/DDBJ whole genome shotgun (WGS) entry which is preliminary data.</text>
</comment>
<name>A0A8J8SU80_HALGN</name>